<evidence type="ECO:0000313" key="5">
    <source>
        <dbReference type="EnsemblMetazoa" id="XP_022652976"/>
    </source>
</evidence>
<keyword evidence="6" id="KW-1185">Reference proteome</keyword>
<dbReference type="Pfam" id="PF00379">
    <property type="entry name" value="Chitin_bind_4"/>
    <property type="match status" value="1"/>
</dbReference>
<dbReference type="PROSITE" id="PS51257">
    <property type="entry name" value="PROKAR_LIPOPROTEIN"/>
    <property type="match status" value="1"/>
</dbReference>
<protein>
    <submittedName>
        <fullName evidence="5">Uncharacterized protein</fullName>
    </submittedName>
</protein>
<evidence type="ECO:0000256" key="2">
    <source>
        <dbReference type="PROSITE-ProRule" id="PRU00497"/>
    </source>
</evidence>
<dbReference type="RefSeq" id="XP_022652976.1">
    <property type="nucleotide sequence ID" value="XM_022797241.1"/>
</dbReference>
<dbReference type="GO" id="GO:0062129">
    <property type="term" value="C:chitin-based extracellular matrix"/>
    <property type="evidence" value="ECO:0007669"/>
    <property type="project" value="TreeGrafter"/>
</dbReference>
<feature type="region of interest" description="Disordered" evidence="3">
    <location>
        <begin position="56"/>
        <end position="78"/>
    </location>
</feature>
<evidence type="ECO:0000256" key="1">
    <source>
        <dbReference type="ARBA" id="ARBA00022460"/>
    </source>
</evidence>
<dbReference type="KEGG" id="vde:111246889"/>
<evidence type="ECO:0000256" key="3">
    <source>
        <dbReference type="SAM" id="MobiDB-lite"/>
    </source>
</evidence>
<dbReference type="PANTHER" id="PTHR10380">
    <property type="entry name" value="CUTICLE PROTEIN"/>
    <property type="match status" value="1"/>
</dbReference>
<dbReference type="PANTHER" id="PTHR10380:SF173">
    <property type="entry name" value="CUTICULAR PROTEIN 47EF, ISOFORM C-RELATED"/>
    <property type="match status" value="1"/>
</dbReference>
<dbReference type="AlphaFoldDB" id="A0A7M7JV61"/>
<evidence type="ECO:0000313" key="6">
    <source>
        <dbReference type="Proteomes" id="UP000594260"/>
    </source>
</evidence>
<keyword evidence="4" id="KW-0732">Signal</keyword>
<accession>A0A7M7JV61</accession>
<sequence length="165" mass="18502">MFARGWLRWSTALITLATWMACGVAECNCRKTGRGVESSIPTSVRNQFQRQDTDTATYTFGSDAGPEDPSGHFRQEERLEDGSVRGRYGYTDPNGLIKIVDYFADESGFHILHVKTQAAKRKNQRKEPEHSEPFGPFLGVLPPFLPKYKSGVTNNDLGDFPVNEI</sequence>
<dbReference type="OMA" id="VEYMADS"/>
<dbReference type="PROSITE" id="PS51155">
    <property type="entry name" value="CHIT_BIND_RR_2"/>
    <property type="match status" value="1"/>
</dbReference>
<feature type="chain" id="PRO_5029625085" evidence="4">
    <location>
        <begin position="26"/>
        <end position="165"/>
    </location>
</feature>
<keyword evidence="1 2" id="KW-0193">Cuticle</keyword>
<dbReference type="GeneID" id="111246889"/>
<evidence type="ECO:0000256" key="4">
    <source>
        <dbReference type="SAM" id="SignalP"/>
    </source>
</evidence>
<feature type="compositionally biased region" description="Basic and acidic residues" evidence="3">
    <location>
        <begin position="69"/>
        <end position="78"/>
    </location>
</feature>
<dbReference type="InterPro" id="IPR050468">
    <property type="entry name" value="Cuticle_Struct_Prot"/>
</dbReference>
<dbReference type="InterPro" id="IPR000618">
    <property type="entry name" value="Insect_cuticle"/>
</dbReference>
<feature type="signal peptide" evidence="4">
    <location>
        <begin position="1"/>
        <end position="25"/>
    </location>
</feature>
<dbReference type="Proteomes" id="UP000594260">
    <property type="component" value="Unplaced"/>
</dbReference>
<reference evidence="5" key="1">
    <citation type="submission" date="2021-01" db="UniProtKB">
        <authorList>
            <consortium name="EnsemblMetazoa"/>
        </authorList>
    </citation>
    <scope>IDENTIFICATION</scope>
</reference>
<name>A0A7M7JV61_VARDE</name>
<proteinExistence type="predicted"/>
<dbReference type="OrthoDB" id="6436078at2759"/>
<dbReference type="InParanoid" id="A0A7M7JV61"/>
<dbReference type="GO" id="GO:0008010">
    <property type="term" value="F:structural constituent of chitin-based larval cuticle"/>
    <property type="evidence" value="ECO:0007669"/>
    <property type="project" value="TreeGrafter"/>
</dbReference>
<organism evidence="5 6">
    <name type="scientific">Varroa destructor</name>
    <name type="common">Honeybee mite</name>
    <dbReference type="NCBI Taxonomy" id="109461"/>
    <lineage>
        <taxon>Eukaryota</taxon>
        <taxon>Metazoa</taxon>
        <taxon>Ecdysozoa</taxon>
        <taxon>Arthropoda</taxon>
        <taxon>Chelicerata</taxon>
        <taxon>Arachnida</taxon>
        <taxon>Acari</taxon>
        <taxon>Parasitiformes</taxon>
        <taxon>Mesostigmata</taxon>
        <taxon>Gamasina</taxon>
        <taxon>Dermanyssoidea</taxon>
        <taxon>Varroidae</taxon>
        <taxon>Varroa</taxon>
    </lineage>
</organism>
<dbReference type="EnsemblMetazoa" id="XM_022797241">
    <property type="protein sequence ID" value="XP_022652976"/>
    <property type="gene ID" value="LOC111246889"/>
</dbReference>